<dbReference type="Gene3D" id="3.20.80.10">
    <property type="entry name" value="Regulatory factor, effector binding domain"/>
    <property type="match status" value="1"/>
</dbReference>
<dbReference type="PIRSF" id="PIRSF031644">
    <property type="entry name" value="UCP031644"/>
    <property type="match status" value="1"/>
</dbReference>
<evidence type="ECO:0000313" key="2">
    <source>
        <dbReference type="EMBL" id="KUG20976.1"/>
    </source>
</evidence>
<organism evidence="2">
    <name type="scientific">hydrocarbon metagenome</name>
    <dbReference type="NCBI Taxonomy" id="938273"/>
    <lineage>
        <taxon>unclassified sequences</taxon>
        <taxon>metagenomes</taxon>
        <taxon>ecological metagenomes</taxon>
    </lineage>
</organism>
<evidence type="ECO:0000259" key="1">
    <source>
        <dbReference type="Pfam" id="PF06445"/>
    </source>
</evidence>
<feature type="domain" description="GyrI-like small molecule binding" evidence="1">
    <location>
        <begin position="23"/>
        <end position="202"/>
    </location>
</feature>
<sequence length="207" mass="23909">MKKIDLKRELKPLYSASPDRAVLVDVPEMQFLMADGAGDPNTSEEYREAIEALYTLSYTLKFMIRKGELDIDYSVMPLEGLWWAEEMARFSPEAKEEWLWRSMIMQPAWVTEDLVDAARRQAAGKKHLPGLSRVVFGRYREGLSAQILHVGPYSAEGPTVARLHRFIEEQGYLFNGKHHEIYLSDPRRAMPERLKTIIRQPVRQSEG</sequence>
<gene>
    <name evidence="2" type="ORF">ASZ90_009279</name>
</gene>
<reference evidence="2" key="1">
    <citation type="journal article" date="2015" name="Proc. Natl. Acad. Sci. U.S.A.">
        <title>Networks of energetic and metabolic interactions define dynamics in microbial communities.</title>
        <authorList>
            <person name="Embree M."/>
            <person name="Liu J.K."/>
            <person name="Al-Bassam M.M."/>
            <person name="Zengler K."/>
        </authorList>
    </citation>
    <scope>NUCLEOTIDE SEQUENCE</scope>
</reference>
<dbReference type="SUPFAM" id="SSF55136">
    <property type="entry name" value="Probable bacterial effector-binding domain"/>
    <property type="match status" value="1"/>
</dbReference>
<dbReference type="InterPro" id="IPR029442">
    <property type="entry name" value="GyrI-like"/>
</dbReference>
<dbReference type="InterPro" id="IPR011256">
    <property type="entry name" value="Reg_factor_effector_dom_sf"/>
</dbReference>
<name>A0A0W8FJA2_9ZZZZ</name>
<dbReference type="AlphaFoldDB" id="A0A0W8FJA2"/>
<proteinExistence type="predicted"/>
<dbReference type="Pfam" id="PF06445">
    <property type="entry name" value="GyrI-like"/>
    <property type="match status" value="1"/>
</dbReference>
<dbReference type="InterPro" id="IPR008319">
    <property type="entry name" value="GyrI-like_CCH_Lin2189-like"/>
</dbReference>
<comment type="caution">
    <text evidence="2">The sequence shown here is derived from an EMBL/GenBank/DDBJ whole genome shotgun (WGS) entry which is preliminary data.</text>
</comment>
<accession>A0A0W8FJA2</accession>
<protein>
    <recommendedName>
        <fullName evidence="1">GyrI-like small molecule binding domain-containing protein</fullName>
    </recommendedName>
</protein>
<dbReference type="EMBL" id="LNQE01001121">
    <property type="protein sequence ID" value="KUG20976.1"/>
    <property type="molecule type" value="Genomic_DNA"/>
</dbReference>